<name>A0A927L3P0_9ACTN</name>
<evidence type="ECO:0000313" key="1">
    <source>
        <dbReference type="EMBL" id="MBD9722018.1"/>
    </source>
</evidence>
<dbReference type="Proteomes" id="UP000661025">
    <property type="component" value="Unassembled WGS sequence"/>
</dbReference>
<gene>
    <name evidence="1" type="ORF">IHE70_01895</name>
</gene>
<protein>
    <submittedName>
        <fullName evidence="1">Uncharacterized protein</fullName>
    </submittedName>
</protein>
<dbReference type="AlphaFoldDB" id="A0A927L3P0"/>
<sequence>MNDQMDNVIPLFKEGPGERIKRDMAEQWEMAYMAAGLSLTMEEAAASLRVAVSFMSHLVRGHFETGAITEEQRDSLLWWLGTGTYAADEIPK</sequence>
<dbReference type="GeneID" id="79929168"/>
<dbReference type="EMBL" id="JACYXT010000001">
    <property type="protein sequence ID" value="MBD9722018.1"/>
    <property type="molecule type" value="Genomic_DNA"/>
</dbReference>
<dbReference type="RefSeq" id="WP_192359203.1">
    <property type="nucleotide sequence ID" value="NZ_CP119182.1"/>
</dbReference>
<accession>A0A927L3P0</accession>
<reference evidence="1" key="1">
    <citation type="submission" date="2020-09" db="EMBL/GenBank/DDBJ databases">
        <title>Streptomyces canutascabiei sp. nov., which causes potato common scab and is distributed across the world.</title>
        <authorList>
            <person name="Nguyen H.P."/>
            <person name="Weisberg A.J."/>
            <person name="Chang J.H."/>
            <person name="Clarke C.R."/>
        </authorList>
    </citation>
    <scope>NUCLEOTIDE SEQUENCE</scope>
    <source>
        <strain evidence="1">ID-01-6.2a</strain>
    </source>
</reference>
<organism evidence="1 2">
    <name type="scientific">Streptomyces caniscabiei</name>
    <dbReference type="NCBI Taxonomy" id="2746961"/>
    <lineage>
        <taxon>Bacteria</taxon>
        <taxon>Bacillati</taxon>
        <taxon>Actinomycetota</taxon>
        <taxon>Actinomycetes</taxon>
        <taxon>Kitasatosporales</taxon>
        <taxon>Streptomycetaceae</taxon>
        <taxon>Streptomyces</taxon>
    </lineage>
</organism>
<evidence type="ECO:0000313" key="2">
    <source>
        <dbReference type="Proteomes" id="UP000661025"/>
    </source>
</evidence>
<proteinExistence type="predicted"/>
<comment type="caution">
    <text evidence="1">The sequence shown here is derived from an EMBL/GenBank/DDBJ whole genome shotgun (WGS) entry which is preliminary data.</text>
</comment>